<accession>A0ABN3EBM4</accession>
<evidence type="ECO:0000256" key="3">
    <source>
        <dbReference type="ARBA" id="ARBA00022989"/>
    </source>
</evidence>
<evidence type="ECO:0000256" key="4">
    <source>
        <dbReference type="ARBA" id="ARBA00023136"/>
    </source>
</evidence>
<gene>
    <name evidence="7" type="ORF">GCM10010104_58520</name>
</gene>
<feature type="transmembrane region" description="Helical" evidence="5">
    <location>
        <begin position="74"/>
        <end position="91"/>
    </location>
</feature>
<keyword evidence="2 5" id="KW-0812">Transmembrane</keyword>
<evidence type="ECO:0000259" key="6">
    <source>
        <dbReference type="Pfam" id="PF07291"/>
    </source>
</evidence>
<dbReference type="InterPro" id="IPR009908">
    <property type="entry name" value="Methylamine_util_MauE"/>
</dbReference>
<comment type="caution">
    <text evidence="7">The sequence shown here is derived from an EMBL/GenBank/DDBJ whole genome shotgun (WGS) entry which is preliminary data.</text>
</comment>
<dbReference type="EMBL" id="BAAART010000157">
    <property type="protein sequence ID" value="GAA2253863.1"/>
    <property type="molecule type" value="Genomic_DNA"/>
</dbReference>
<dbReference type="RefSeq" id="WP_344369300.1">
    <property type="nucleotide sequence ID" value="NZ_BAAART010000157.1"/>
</dbReference>
<protein>
    <submittedName>
        <fullName evidence="7">Methylamine utilization protein MauE</fullName>
    </submittedName>
</protein>
<proteinExistence type="predicted"/>
<evidence type="ECO:0000256" key="1">
    <source>
        <dbReference type="ARBA" id="ARBA00004141"/>
    </source>
</evidence>
<keyword evidence="8" id="KW-1185">Reference proteome</keyword>
<evidence type="ECO:0000313" key="8">
    <source>
        <dbReference type="Proteomes" id="UP001501474"/>
    </source>
</evidence>
<keyword evidence="3 5" id="KW-1133">Transmembrane helix</keyword>
<comment type="subcellular location">
    <subcellularLocation>
        <location evidence="1">Membrane</location>
        <topology evidence="1">Multi-pass membrane protein</topology>
    </subcellularLocation>
</comment>
<reference evidence="7 8" key="1">
    <citation type="journal article" date="2019" name="Int. J. Syst. Evol. Microbiol.">
        <title>The Global Catalogue of Microorganisms (GCM) 10K type strain sequencing project: providing services to taxonomists for standard genome sequencing and annotation.</title>
        <authorList>
            <consortium name="The Broad Institute Genomics Platform"/>
            <consortium name="The Broad Institute Genome Sequencing Center for Infectious Disease"/>
            <person name="Wu L."/>
            <person name="Ma J."/>
        </authorList>
    </citation>
    <scope>NUCLEOTIDE SEQUENCE [LARGE SCALE GENOMIC DNA]</scope>
    <source>
        <strain evidence="7 8">JCM 3053</strain>
    </source>
</reference>
<evidence type="ECO:0000256" key="2">
    <source>
        <dbReference type="ARBA" id="ARBA00022692"/>
    </source>
</evidence>
<sequence length="183" mass="18222">MTFLSATCQALLALVFAIACVSKVRTPAAYAAFSIAVEALARVPRHRAGRVAGGVVALEAATALLLVLPGAGSAGLPVAAVLLAGFTYVVARALRDGTAVACRCFGDAGDRPAGPAQLVRNALLLGAVAAVVPGSPDAGSLPWQGWFAAWLTGAVCAVLVVTGDEVVALVRPVRSPGSGHVAS</sequence>
<feature type="transmembrane region" description="Helical" evidence="5">
    <location>
        <begin position="51"/>
        <end position="68"/>
    </location>
</feature>
<feature type="domain" description="Methylamine utilisation protein MauE" evidence="6">
    <location>
        <begin position="1"/>
        <end position="131"/>
    </location>
</feature>
<dbReference type="Proteomes" id="UP001501474">
    <property type="component" value="Unassembled WGS sequence"/>
</dbReference>
<keyword evidence="4 5" id="KW-0472">Membrane</keyword>
<dbReference type="Pfam" id="PF07291">
    <property type="entry name" value="MauE"/>
    <property type="match status" value="1"/>
</dbReference>
<name>A0ABN3EBM4_9ACTN</name>
<organism evidence="7 8">
    <name type="scientific">Streptomyces indiaensis</name>
    <dbReference type="NCBI Taxonomy" id="284033"/>
    <lineage>
        <taxon>Bacteria</taxon>
        <taxon>Bacillati</taxon>
        <taxon>Actinomycetota</taxon>
        <taxon>Actinomycetes</taxon>
        <taxon>Kitasatosporales</taxon>
        <taxon>Streptomycetaceae</taxon>
        <taxon>Streptomyces</taxon>
    </lineage>
</organism>
<evidence type="ECO:0000313" key="7">
    <source>
        <dbReference type="EMBL" id="GAA2253863.1"/>
    </source>
</evidence>
<evidence type="ECO:0000256" key="5">
    <source>
        <dbReference type="SAM" id="Phobius"/>
    </source>
</evidence>